<reference evidence="2" key="2">
    <citation type="journal article" date="2021" name="PeerJ">
        <title>Extensive microbial diversity within the chicken gut microbiome revealed by metagenomics and culture.</title>
        <authorList>
            <person name="Gilroy R."/>
            <person name="Ravi A."/>
            <person name="Getino M."/>
            <person name="Pursley I."/>
            <person name="Horton D.L."/>
            <person name="Alikhan N.F."/>
            <person name="Baker D."/>
            <person name="Gharbi K."/>
            <person name="Hall N."/>
            <person name="Watson M."/>
            <person name="Adriaenssens E.M."/>
            <person name="Foster-Nyarko E."/>
            <person name="Jarju S."/>
            <person name="Secka A."/>
            <person name="Antonio M."/>
            <person name="Oren A."/>
            <person name="Chaudhuri R.R."/>
            <person name="La Ragione R."/>
            <person name="Hildebrand F."/>
            <person name="Pallen M.J."/>
        </authorList>
    </citation>
    <scope>NUCLEOTIDE SEQUENCE</scope>
    <source>
        <strain evidence="2">2478</strain>
    </source>
</reference>
<feature type="domain" description="ATPase dynein-related AAA" evidence="1">
    <location>
        <begin position="271"/>
        <end position="386"/>
    </location>
</feature>
<evidence type="ECO:0000313" key="3">
    <source>
        <dbReference type="Proteomes" id="UP000823771"/>
    </source>
</evidence>
<accession>A0A9D9NLT0</accession>
<dbReference type="AlphaFoldDB" id="A0A9D9NLT0"/>
<dbReference type="Proteomes" id="UP000823771">
    <property type="component" value="Unassembled WGS sequence"/>
</dbReference>
<organism evidence="2 3">
    <name type="scientific">Candidatus Cryptobacteroides excrementipullorum</name>
    <dbReference type="NCBI Taxonomy" id="2840761"/>
    <lineage>
        <taxon>Bacteria</taxon>
        <taxon>Pseudomonadati</taxon>
        <taxon>Bacteroidota</taxon>
        <taxon>Bacteroidia</taxon>
        <taxon>Bacteroidales</taxon>
        <taxon>Candidatus Cryptobacteroides</taxon>
    </lineage>
</organism>
<evidence type="ECO:0000259" key="1">
    <source>
        <dbReference type="Pfam" id="PF07728"/>
    </source>
</evidence>
<dbReference type="PANTHER" id="PTHR37291:SF1">
    <property type="entry name" value="TYPE IV METHYL-DIRECTED RESTRICTION ENZYME ECOKMCRB SUBUNIT"/>
    <property type="match status" value="1"/>
</dbReference>
<dbReference type="GO" id="GO:0005524">
    <property type="term" value="F:ATP binding"/>
    <property type="evidence" value="ECO:0007669"/>
    <property type="project" value="InterPro"/>
</dbReference>
<dbReference type="GO" id="GO:0016887">
    <property type="term" value="F:ATP hydrolysis activity"/>
    <property type="evidence" value="ECO:0007669"/>
    <property type="project" value="InterPro"/>
</dbReference>
<gene>
    <name evidence="2" type="ORF">IAB80_04805</name>
</gene>
<evidence type="ECO:0000313" key="2">
    <source>
        <dbReference type="EMBL" id="MBO8478186.1"/>
    </source>
</evidence>
<sequence>MEISETRSKALRRITPSGIEMYEALVANDKDKIYSLFINALESMTFGRNNSGCENSDSDLEAPNILLISSVILGGIKRKEYYYILEFMDENGCDLSNALSKVAYYRKKQEDIPDTAVTYTDAKFIPFWVSLGFLTDASDGRLHISSDVFNRYAARIMRLRIKNTETPKKRKIYSPDGTMQKIYYGCPGTGKSFKIKEEIEGVDGELAVYFDDKGKKIDTPDTKEERIGKPSNIFRTTFHPDYDYATFVGSYKPVMEVVKEKTENQKEEKELGYSFVPQVFTKAYIRAYNSKKDKTLSSDEKNVYLIIEEINRGNCAQIFGDLFQLLDRKGGVSEFPVVPDTELINYLNKEGIPGNTIRLPENLHILATMNTSDQSLFPMDSAFKRRWSMEYIPINLQQEIAQKYTFRVKGKEYSWVKFLEKVNPLIRKATDSEDKQMGEFFIKGDISEEDFKNKVMFYLWNDVCKDLYSASRISPLYFMRSDDAEGNKNVFTFAELYGKGRYEDDTKDYTAPVDLLEGFITKKLGLTHLPAQNQE</sequence>
<dbReference type="Pfam" id="PF07728">
    <property type="entry name" value="AAA_5"/>
    <property type="match status" value="1"/>
</dbReference>
<dbReference type="PANTHER" id="PTHR37291">
    <property type="entry name" value="5-METHYLCYTOSINE-SPECIFIC RESTRICTION ENZYME B"/>
    <property type="match status" value="1"/>
</dbReference>
<protein>
    <submittedName>
        <fullName evidence="2">AAA family ATPase</fullName>
    </submittedName>
</protein>
<reference evidence="2" key="1">
    <citation type="submission" date="2020-10" db="EMBL/GenBank/DDBJ databases">
        <authorList>
            <person name="Gilroy R."/>
        </authorList>
    </citation>
    <scope>NUCLEOTIDE SEQUENCE</scope>
    <source>
        <strain evidence="2">2478</strain>
    </source>
</reference>
<dbReference type="InterPro" id="IPR011704">
    <property type="entry name" value="ATPase_dyneun-rel_AAA"/>
</dbReference>
<dbReference type="EMBL" id="JADILZ010000041">
    <property type="protein sequence ID" value="MBO8478186.1"/>
    <property type="molecule type" value="Genomic_DNA"/>
</dbReference>
<dbReference type="InterPro" id="IPR052934">
    <property type="entry name" value="Methyl-DNA_Rec/Restrict_Enz"/>
</dbReference>
<dbReference type="InterPro" id="IPR027417">
    <property type="entry name" value="P-loop_NTPase"/>
</dbReference>
<dbReference type="Gene3D" id="3.40.50.300">
    <property type="entry name" value="P-loop containing nucleotide triphosphate hydrolases"/>
    <property type="match status" value="1"/>
</dbReference>
<comment type="caution">
    <text evidence="2">The sequence shown here is derived from an EMBL/GenBank/DDBJ whole genome shotgun (WGS) entry which is preliminary data.</text>
</comment>
<name>A0A9D9NLT0_9BACT</name>
<proteinExistence type="predicted"/>